<feature type="domain" description="PPM-type phosphatase" evidence="1">
    <location>
        <begin position="2"/>
        <end position="243"/>
    </location>
</feature>
<protein>
    <submittedName>
        <fullName evidence="2">Stp1/IreP family PP2C-type Ser/Thr phosphatase</fullName>
    </submittedName>
</protein>
<reference evidence="2 3" key="1">
    <citation type="submission" date="2021-04" db="EMBL/GenBank/DDBJ databases">
        <title>Paenibacillus sp. DLE-14 whole genome sequence.</title>
        <authorList>
            <person name="Ham Y.J."/>
        </authorList>
    </citation>
    <scope>NUCLEOTIDE SEQUENCE [LARGE SCALE GENOMIC DNA]</scope>
    <source>
        <strain evidence="2 3">DLE-14</strain>
    </source>
</reference>
<dbReference type="Pfam" id="PF13672">
    <property type="entry name" value="PP2C_2"/>
    <property type="match status" value="1"/>
</dbReference>
<dbReference type="Proteomes" id="UP000673394">
    <property type="component" value="Unassembled WGS sequence"/>
</dbReference>
<name>A0ABS5C535_9BACL</name>
<comment type="caution">
    <text evidence="2">The sequence shown here is derived from an EMBL/GenBank/DDBJ whole genome shotgun (WGS) entry which is preliminary data.</text>
</comment>
<keyword evidence="3" id="KW-1185">Reference proteome</keyword>
<dbReference type="SMART" id="SM00331">
    <property type="entry name" value="PP2C_SIG"/>
    <property type="match status" value="1"/>
</dbReference>
<dbReference type="InterPro" id="IPR036457">
    <property type="entry name" value="PPM-type-like_dom_sf"/>
</dbReference>
<dbReference type="SMART" id="SM00332">
    <property type="entry name" value="PP2Cc"/>
    <property type="match status" value="1"/>
</dbReference>
<dbReference type="EMBL" id="JAGKSP010000001">
    <property type="protein sequence ID" value="MBP3961111.1"/>
    <property type="molecule type" value="Genomic_DNA"/>
</dbReference>
<dbReference type="NCBIfam" id="NF033484">
    <property type="entry name" value="Stp1_PP2C_phos"/>
    <property type="match status" value="1"/>
</dbReference>
<dbReference type="RefSeq" id="WP_210654408.1">
    <property type="nucleotide sequence ID" value="NZ_JAGKSP010000001.1"/>
</dbReference>
<dbReference type="InterPro" id="IPR015655">
    <property type="entry name" value="PP2C"/>
</dbReference>
<evidence type="ECO:0000313" key="3">
    <source>
        <dbReference type="Proteomes" id="UP000673394"/>
    </source>
</evidence>
<organism evidence="2 3">
    <name type="scientific">Paenibacillus lignilyticus</name>
    <dbReference type="NCBI Taxonomy" id="1172615"/>
    <lineage>
        <taxon>Bacteria</taxon>
        <taxon>Bacillati</taxon>
        <taxon>Bacillota</taxon>
        <taxon>Bacilli</taxon>
        <taxon>Bacillales</taxon>
        <taxon>Paenibacillaceae</taxon>
        <taxon>Paenibacillus</taxon>
    </lineage>
</organism>
<dbReference type="CDD" id="cd00143">
    <property type="entry name" value="PP2Cc"/>
    <property type="match status" value="1"/>
</dbReference>
<dbReference type="PANTHER" id="PTHR47992">
    <property type="entry name" value="PROTEIN PHOSPHATASE"/>
    <property type="match status" value="1"/>
</dbReference>
<evidence type="ECO:0000313" key="2">
    <source>
        <dbReference type="EMBL" id="MBP3961111.1"/>
    </source>
</evidence>
<gene>
    <name evidence="2" type="ORF">I8J30_00160</name>
</gene>
<dbReference type="InterPro" id="IPR001932">
    <property type="entry name" value="PPM-type_phosphatase-like_dom"/>
</dbReference>
<proteinExistence type="predicted"/>
<accession>A0ABS5C535</accession>
<dbReference type="PROSITE" id="PS51746">
    <property type="entry name" value="PPM_2"/>
    <property type="match status" value="1"/>
</dbReference>
<evidence type="ECO:0000259" key="1">
    <source>
        <dbReference type="PROSITE" id="PS51746"/>
    </source>
</evidence>
<dbReference type="SUPFAM" id="SSF81606">
    <property type="entry name" value="PP2C-like"/>
    <property type="match status" value="1"/>
</dbReference>
<dbReference type="Gene3D" id="3.60.40.10">
    <property type="entry name" value="PPM-type phosphatase domain"/>
    <property type="match status" value="1"/>
</dbReference>
<sequence length="251" mass="27282">MKIAYRSDVGRIRSINEDTAWSDSYEFGLTVAIVADGMGGHKAGEVASQLAVDTFREALQGVSAALSLEERKLLMSQAILQANEVVFDMASNNEQFHNMGTTVVAALIQDDNGVIGHIGDSRVYKWREGVLTQLTEDHTLVQELVKSGQITLEEAAVHPRRNVITRALGTDEEVEVDIICTSWRAGDLLMLCSDGLTTMASTSAIMETLGQDDLNLDQKADRLVQLALEAGGDDNITVVLLHHAEDTELEG</sequence>